<organism evidence="16">
    <name type="scientific">Human papillomavirus</name>
    <dbReference type="NCBI Taxonomy" id="10566"/>
    <lineage>
        <taxon>Viruses</taxon>
        <taxon>Monodnaviria</taxon>
        <taxon>Shotokuvirae</taxon>
        <taxon>Cossaviricota</taxon>
        <taxon>Papovaviricetes</taxon>
        <taxon>Zurhausenvirales</taxon>
        <taxon>Papillomaviridae</taxon>
    </lineage>
</organism>
<evidence type="ECO:0000256" key="11">
    <source>
        <dbReference type="ARBA" id="ARBA00023120"/>
    </source>
</evidence>
<dbReference type="GO" id="GO:0005198">
    <property type="term" value="F:structural molecule activity"/>
    <property type="evidence" value="ECO:0007669"/>
    <property type="project" value="UniProtKB-UniRule"/>
</dbReference>
<evidence type="ECO:0000256" key="3">
    <source>
        <dbReference type="ARBA" id="ARBA00022561"/>
    </source>
</evidence>
<dbReference type="GO" id="GO:0046718">
    <property type="term" value="P:symbiont entry into host cell"/>
    <property type="evidence" value="ECO:0007669"/>
    <property type="project" value="UniProtKB-KW"/>
</dbReference>
<dbReference type="GO" id="GO:0019028">
    <property type="term" value="C:viral capsid"/>
    <property type="evidence" value="ECO:0007669"/>
    <property type="project" value="UniProtKB-UniRule"/>
</dbReference>
<evidence type="ECO:0000256" key="9">
    <source>
        <dbReference type="ARBA" id="ARBA00022952"/>
    </source>
</evidence>
<dbReference type="GO" id="GO:0075521">
    <property type="term" value="P:microtubule-dependent intracellular transport of viral material towards nucleus"/>
    <property type="evidence" value="ECO:0007669"/>
    <property type="project" value="UniProtKB-UniRule"/>
</dbReference>
<dbReference type="EMBL" id="MH777375">
    <property type="protein sequence ID" value="AYA94699.1"/>
    <property type="molecule type" value="Genomic_DNA"/>
</dbReference>
<dbReference type="GO" id="GO:0043657">
    <property type="term" value="C:host cell"/>
    <property type="evidence" value="ECO:0007669"/>
    <property type="project" value="GOC"/>
</dbReference>
<evidence type="ECO:0000256" key="1">
    <source>
        <dbReference type="ARBA" id="ARBA00022524"/>
    </source>
</evidence>
<keyword evidence="7 15" id="KW-0946">Virion</keyword>
<accession>A0A385PKW5</accession>
<keyword evidence="2 15" id="KW-0597">Phosphoprotein</keyword>
<evidence type="ECO:0000313" key="16">
    <source>
        <dbReference type="EMBL" id="AYA94699.1"/>
    </source>
</evidence>
<evidence type="ECO:0000256" key="5">
    <source>
        <dbReference type="ARBA" id="ARBA00022581"/>
    </source>
</evidence>
<keyword evidence="13 15" id="KW-1015">Disulfide bond</keyword>
<reference evidence="16" key="1">
    <citation type="journal article" date="2018" name="Nat. Med.">
        <title>Expanded skin virome in DOCK8-deficient patients.</title>
        <authorList>
            <consortium name="NISC Comparative Sequencing Program"/>
            <person name="Tirosh O."/>
            <person name="Conlan S."/>
            <person name="Deming C."/>
            <person name="Lee-Lin S.Q."/>
            <person name="Huang X."/>
            <person name="Su H.C."/>
            <person name="Freeman A.F."/>
            <person name="Segre J.A."/>
            <person name="Kong H.H."/>
        </authorList>
    </citation>
    <scope>NUCLEOTIDE SEQUENCE</scope>
    <source>
        <strain evidence="16">HPV-mSK_236</strain>
    </source>
</reference>
<comment type="subunit">
    <text evidence="15">Interacts with major capsid protein L1. Interacts with E2; this interaction inhibits E2 transcriptional activity but not the DNA replication function E2. Interacts with host HSPA8; this interaction is required for L2 nuclear translocation. Interacts with host importins KPNB2 and KPNB3. Forms a complex with importin alpha2-beta1 heterodimers via interaction with the importin alpha2 adapter. Interacts with host DYNLT1; this interaction is essential for virus intracellular transport during entry. Interacts (via C-terminus) with host retromer subunits VPS35 AND VPS29.</text>
</comment>
<dbReference type="GO" id="GO:0042025">
    <property type="term" value="C:host cell nucleus"/>
    <property type="evidence" value="ECO:0007669"/>
    <property type="project" value="UniProtKB-SubCell"/>
</dbReference>
<evidence type="ECO:0000256" key="12">
    <source>
        <dbReference type="ARBA" id="ARBA00023125"/>
    </source>
</evidence>
<keyword evidence="3 15" id="KW-0167">Capsid protein</keyword>
<protein>
    <recommendedName>
        <fullName evidence="15">Minor capsid protein L2</fullName>
    </recommendedName>
</protein>
<dbReference type="InterPro" id="IPR000784">
    <property type="entry name" value="Late_L2"/>
</dbReference>
<evidence type="ECO:0000256" key="4">
    <source>
        <dbReference type="ARBA" id="ARBA00022562"/>
    </source>
</evidence>
<evidence type="ECO:0000256" key="14">
    <source>
        <dbReference type="ARBA" id="ARBA00023296"/>
    </source>
</evidence>
<comment type="PTM">
    <text evidence="15">Highly phosphorylated.</text>
</comment>
<feature type="disulfide bond" evidence="15">
    <location>
        <begin position="19"/>
        <end position="25"/>
    </location>
</feature>
<dbReference type="Pfam" id="PF00513">
    <property type="entry name" value="Late_protein_L2"/>
    <property type="match status" value="1"/>
</dbReference>
<proteinExistence type="inferred from homology"/>
<evidence type="ECO:0000256" key="8">
    <source>
        <dbReference type="ARBA" id="ARBA00022921"/>
    </source>
</evidence>
<keyword evidence="9 15" id="KW-1177">Microtubular inwards viral transport</keyword>
<comment type="caution">
    <text evidence="15">Lacks conserved residue(s) required for the propagation of feature annotation.</text>
</comment>
<dbReference type="HAMAP" id="MF_04003">
    <property type="entry name" value="PPV_L2"/>
    <property type="match status" value="1"/>
</dbReference>
<keyword evidence="4 15" id="KW-1048">Host nucleus</keyword>
<evidence type="ECO:0000256" key="10">
    <source>
        <dbReference type="ARBA" id="ARBA00023046"/>
    </source>
</evidence>
<keyword evidence="11 15" id="KW-1176">Cytoplasmic inwards viral transport</keyword>
<keyword evidence="14 15" id="KW-1160">Virus entry into host cell</keyword>
<evidence type="ECO:0000256" key="7">
    <source>
        <dbReference type="ARBA" id="ARBA00022844"/>
    </source>
</evidence>
<dbReference type="GO" id="GO:0075732">
    <property type="term" value="P:viral penetration into host nucleus"/>
    <property type="evidence" value="ECO:0007669"/>
    <property type="project" value="UniProtKB-KW"/>
</dbReference>
<evidence type="ECO:0000256" key="15">
    <source>
        <dbReference type="HAMAP-Rule" id="MF_04003"/>
    </source>
</evidence>
<comment type="subcellular location">
    <subcellularLocation>
        <location evidence="15">Virion</location>
    </subcellularLocation>
    <subcellularLocation>
        <location evidence="15">Host nucleus</location>
    </subcellularLocation>
</comment>
<sequence>MSAKSRRKRASPTDLYQSCLQGGDCITDVKNKFEQTTLADWLLKIFGSVLYLGNLGIGTGRGSGGSLGYRPLGSATGGKPITSTPLRPNIAVEPLPVDAIPVLPESSAIVPLAEGGPDINVYTTDGGPGLGAEEIELYTISTSSPDIAASGSTPAIVTTERGIPAILEVQPSIEGPTQVLYDPSVSATAEVRYVAADPYIAQDVHVFVDAQHTGDFIGAYEEIPLLEIGKQTFEIEEAPTTSTPTQKFERTVTRAKELYNRYVKQVPVTDPLFLQQPSRLVQFEFINPAFDADVTLTFERDLATVAAAPNEEFADVVKLSRPTISETIEGVVRVSRLGETGTITTRSGTTIGQKVHFYMDLSNIPDAESIELQALGEHSGLSTIVDDIIGSTIIDPINNANVAVSEADLLDTFTEDFNNGHLMLQVASEDEDMFSIPSLPPGPVLKVFVPNVGDGLFVSYPVPPDSKANYILPDSIPIEPSILIDDNNTFYLHPALYPKRRRLDLF</sequence>
<gene>
    <name evidence="15" type="primary">L2</name>
</gene>
<keyword evidence="8 15" id="KW-0426">Late protein</keyword>
<dbReference type="GO" id="GO:0003677">
    <property type="term" value="F:DNA binding"/>
    <property type="evidence" value="ECO:0007669"/>
    <property type="project" value="UniProtKB-UniRule"/>
</dbReference>
<comment type="function">
    <text evidence="15">Minor protein of the capsid that localizes along the inner surface of the virion, within the central cavities beneath the L1 pentamers. Plays a role in capsid stabilization through interaction with the major capsid protein L1. Once the virion enters the host cell, L2 escorts the genomic DNA into the nucleus by promoting escape from the endosomal compartments and traffic through the host Golgi network. Mechanistically, the C-terminus of L2 possesses a cell-penetrating peptide that protudes from the host endosome, interacts with host cytoplasmic retromer cargo and thereby mediates the capsid delivery to the host trans-Golgi network. Plays a role through its interaction with host dynein in the intracellular microtubule-dependent transport of viral capsid toward the nucleus. Mediates the viral genome import into the nucleus through binding to host importins. Once within the nucleus, L2 localizes viral genomes to host PML bodies in order to activate early gene expression for establishment of infection. Later on, promotes late gene expression by interacting with the viral E2 protein and by inhibiting its transcriptional activation functions. During virion assembly, encapsidates the genome by direct interaction with the viral DNA.</text>
</comment>
<evidence type="ECO:0000256" key="2">
    <source>
        <dbReference type="ARBA" id="ARBA00022553"/>
    </source>
</evidence>
<evidence type="ECO:0000256" key="13">
    <source>
        <dbReference type="ARBA" id="ARBA00023157"/>
    </source>
</evidence>
<keyword evidence="6" id="KW-1040">Host Golgi apparatus</keyword>
<keyword evidence="12 15" id="KW-0238">DNA-binding</keyword>
<comment type="similarity">
    <text evidence="15">Belongs to the papillomaviridae L2 protein family.</text>
</comment>
<name>A0A385PKW5_9PAPI</name>
<keyword evidence="5 15" id="KW-0945">Host-virus interaction</keyword>
<evidence type="ECO:0000256" key="6">
    <source>
        <dbReference type="ARBA" id="ARBA00022812"/>
    </source>
</evidence>
<keyword evidence="1 15" id="KW-1163">Viral penetration into host nucleus</keyword>
<keyword evidence="10" id="KW-1039">Host endosome</keyword>